<organism evidence="2 3">
    <name type="scientific">Batillaria attramentaria</name>
    <dbReference type="NCBI Taxonomy" id="370345"/>
    <lineage>
        <taxon>Eukaryota</taxon>
        <taxon>Metazoa</taxon>
        <taxon>Spiralia</taxon>
        <taxon>Lophotrochozoa</taxon>
        <taxon>Mollusca</taxon>
        <taxon>Gastropoda</taxon>
        <taxon>Caenogastropoda</taxon>
        <taxon>Sorbeoconcha</taxon>
        <taxon>Cerithioidea</taxon>
        <taxon>Batillariidae</taxon>
        <taxon>Batillaria</taxon>
    </lineage>
</organism>
<feature type="compositionally biased region" description="Gly residues" evidence="1">
    <location>
        <begin position="37"/>
        <end position="49"/>
    </location>
</feature>
<proteinExistence type="predicted"/>
<sequence length="97" mass="10347">MKYCDAVDAGFDISDFVRRISLTIATSAKKHGAVSRGVGGGWEGMGEGGGGEREGIGFDLSKTLKFLPFFPQWPQFFDGEDAGKTLNSKHSSNNSNG</sequence>
<accession>A0ABD0M3Y4</accession>
<feature type="region of interest" description="Disordered" evidence="1">
    <location>
        <begin position="33"/>
        <end position="53"/>
    </location>
</feature>
<protein>
    <submittedName>
        <fullName evidence="2">Uncharacterized protein</fullName>
    </submittedName>
</protein>
<name>A0ABD0M3Y4_9CAEN</name>
<comment type="caution">
    <text evidence="2">The sequence shown here is derived from an EMBL/GenBank/DDBJ whole genome shotgun (WGS) entry which is preliminary data.</text>
</comment>
<evidence type="ECO:0000313" key="2">
    <source>
        <dbReference type="EMBL" id="KAK7506098.1"/>
    </source>
</evidence>
<keyword evidence="3" id="KW-1185">Reference proteome</keyword>
<dbReference type="EMBL" id="JACVVK020000008">
    <property type="protein sequence ID" value="KAK7506098.1"/>
    <property type="molecule type" value="Genomic_DNA"/>
</dbReference>
<evidence type="ECO:0000256" key="1">
    <source>
        <dbReference type="SAM" id="MobiDB-lite"/>
    </source>
</evidence>
<gene>
    <name evidence="2" type="ORF">BaRGS_00002820</name>
</gene>
<dbReference type="AlphaFoldDB" id="A0ABD0M3Y4"/>
<reference evidence="2 3" key="1">
    <citation type="journal article" date="2023" name="Sci. Data">
        <title>Genome assembly of the Korean intertidal mud-creeper Batillaria attramentaria.</title>
        <authorList>
            <person name="Patra A.K."/>
            <person name="Ho P.T."/>
            <person name="Jun S."/>
            <person name="Lee S.J."/>
            <person name="Kim Y."/>
            <person name="Won Y.J."/>
        </authorList>
    </citation>
    <scope>NUCLEOTIDE SEQUENCE [LARGE SCALE GENOMIC DNA]</scope>
    <source>
        <strain evidence="2">Wonlab-2016</strain>
    </source>
</reference>
<evidence type="ECO:0000313" key="3">
    <source>
        <dbReference type="Proteomes" id="UP001519460"/>
    </source>
</evidence>
<dbReference type="Proteomes" id="UP001519460">
    <property type="component" value="Unassembled WGS sequence"/>
</dbReference>